<evidence type="ECO:0000259" key="3">
    <source>
        <dbReference type="PROSITE" id="PS51462"/>
    </source>
</evidence>
<feature type="domain" description="Nudix hydrolase" evidence="3">
    <location>
        <begin position="3"/>
        <end position="143"/>
    </location>
</feature>
<evidence type="ECO:0000313" key="5">
    <source>
        <dbReference type="Proteomes" id="UP000187172"/>
    </source>
</evidence>
<dbReference type="RefSeq" id="WP_076165662.1">
    <property type="nucleotide sequence ID" value="NZ_MRTP01000001.1"/>
</dbReference>
<dbReference type="InterPro" id="IPR015797">
    <property type="entry name" value="NUDIX_hydrolase-like_dom_sf"/>
</dbReference>
<dbReference type="PANTHER" id="PTHR43046">
    <property type="entry name" value="GDP-MANNOSE MANNOSYL HYDROLASE"/>
    <property type="match status" value="1"/>
</dbReference>
<dbReference type="AlphaFoldDB" id="A0A1R1F0M1"/>
<comment type="cofactor">
    <cofactor evidence="1">
        <name>Mg(2+)</name>
        <dbReference type="ChEBI" id="CHEBI:18420"/>
    </cofactor>
</comment>
<dbReference type="STRING" id="297318.BK138_03230"/>
<protein>
    <submittedName>
        <fullName evidence="4">NUDIX hydrolase</fullName>
    </submittedName>
</protein>
<dbReference type="PROSITE" id="PS51462">
    <property type="entry name" value="NUDIX"/>
    <property type="match status" value="1"/>
</dbReference>
<dbReference type="CDD" id="cd18880">
    <property type="entry name" value="NUDIX_ADPRase"/>
    <property type="match status" value="1"/>
</dbReference>
<gene>
    <name evidence="4" type="ORF">BK138_03230</name>
</gene>
<dbReference type="Gene3D" id="3.90.79.10">
    <property type="entry name" value="Nucleoside Triphosphate Pyrophosphohydrolase"/>
    <property type="match status" value="1"/>
</dbReference>
<name>A0A1R1F0M1_9BACL</name>
<organism evidence="4 5">
    <name type="scientific">Paenibacillus rhizosphaerae</name>
    <dbReference type="NCBI Taxonomy" id="297318"/>
    <lineage>
        <taxon>Bacteria</taxon>
        <taxon>Bacillati</taxon>
        <taxon>Bacillota</taxon>
        <taxon>Bacilli</taxon>
        <taxon>Bacillales</taxon>
        <taxon>Paenibacillaceae</taxon>
        <taxon>Paenibacillus</taxon>
    </lineage>
</organism>
<dbReference type="InterPro" id="IPR000086">
    <property type="entry name" value="NUDIX_hydrolase_dom"/>
</dbReference>
<dbReference type="Proteomes" id="UP000187172">
    <property type="component" value="Unassembled WGS sequence"/>
</dbReference>
<evidence type="ECO:0000256" key="2">
    <source>
        <dbReference type="ARBA" id="ARBA00022801"/>
    </source>
</evidence>
<reference evidence="4 5" key="1">
    <citation type="submission" date="2016-11" db="EMBL/GenBank/DDBJ databases">
        <title>Paenibacillus species isolates.</title>
        <authorList>
            <person name="Beno S.M."/>
        </authorList>
    </citation>
    <scope>NUCLEOTIDE SEQUENCE [LARGE SCALE GENOMIC DNA]</scope>
    <source>
        <strain evidence="4 5">FSL R5-0378</strain>
    </source>
</reference>
<evidence type="ECO:0000313" key="4">
    <source>
        <dbReference type="EMBL" id="OMF57627.1"/>
    </source>
</evidence>
<dbReference type="GO" id="GO:0016787">
    <property type="term" value="F:hydrolase activity"/>
    <property type="evidence" value="ECO:0007669"/>
    <property type="project" value="UniProtKB-KW"/>
</dbReference>
<comment type="caution">
    <text evidence="4">The sequence shown here is derived from an EMBL/GenBank/DDBJ whole genome shotgun (WGS) entry which is preliminary data.</text>
</comment>
<proteinExistence type="predicted"/>
<keyword evidence="2 4" id="KW-0378">Hydrolase</keyword>
<sequence length="152" mass="17500">MKPIRNSAKAIIIQQGKLLLTKNKDNDGFFYLFPGGGQEHGEVLKETLKRECIEELGVQVEVQDLVYVREYIGKNHEFAAWDHDVHQVEFYFVCSIAKDAPAQMDGTHPDQDQIGVEWVDIRQLDHIRLYPKALGHHLVNNEMNVRYLGDVN</sequence>
<dbReference type="PANTHER" id="PTHR43046:SF14">
    <property type="entry name" value="MUTT_NUDIX FAMILY PROTEIN"/>
    <property type="match status" value="1"/>
</dbReference>
<evidence type="ECO:0000256" key="1">
    <source>
        <dbReference type="ARBA" id="ARBA00001946"/>
    </source>
</evidence>
<dbReference type="Pfam" id="PF00293">
    <property type="entry name" value="NUDIX"/>
    <property type="match status" value="1"/>
</dbReference>
<accession>A0A1R1F0M1</accession>
<dbReference type="SUPFAM" id="SSF55811">
    <property type="entry name" value="Nudix"/>
    <property type="match status" value="1"/>
</dbReference>
<keyword evidence="5" id="KW-1185">Reference proteome</keyword>
<dbReference type="EMBL" id="MRTP01000001">
    <property type="protein sequence ID" value="OMF57627.1"/>
    <property type="molecule type" value="Genomic_DNA"/>
</dbReference>